<dbReference type="Gene3D" id="1.10.10.10">
    <property type="entry name" value="Winged helix-like DNA-binding domain superfamily/Winged helix DNA-binding domain"/>
    <property type="match status" value="1"/>
</dbReference>
<evidence type="ECO:0000256" key="2">
    <source>
        <dbReference type="SAM" id="Phobius"/>
    </source>
</evidence>
<name>A0A2A6Z7B3_9FIRM</name>
<protein>
    <recommendedName>
        <fullName evidence="3">Putative host cell surface-exposed lipoprotein Ltp-like HTH region domain-containing protein</fullName>
    </recommendedName>
</protein>
<dbReference type="AlphaFoldDB" id="A0A2A6Z7B3"/>
<dbReference type="InterPro" id="IPR036388">
    <property type="entry name" value="WH-like_DNA-bd_sf"/>
</dbReference>
<dbReference type="EMBL" id="NMTQ01000037">
    <property type="protein sequence ID" value="PDX57250.1"/>
    <property type="molecule type" value="Genomic_DNA"/>
</dbReference>
<evidence type="ECO:0000313" key="4">
    <source>
        <dbReference type="EMBL" id="PDX57250.1"/>
    </source>
</evidence>
<dbReference type="Pfam" id="PF07553">
    <property type="entry name" value="Lipoprotein_Ltp"/>
    <property type="match status" value="1"/>
</dbReference>
<feature type="domain" description="Putative host cell surface-exposed lipoprotein Ltp-like HTH region" evidence="3">
    <location>
        <begin position="274"/>
        <end position="317"/>
    </location>
</feature>
<keyword evidence="2" id="KW-0812">Transmembrane</keyword>
<evidence type="ECO:0000256" key="1">
    <source>
        <dbReference type="SAM" id="MobiDB-lite"/>
    </source>
</evidence>
<keyword evidence="2" id="KW-1133">Transmembrane helix</keyword>
<keyword evidence="2" id="KW-0472">Membrane</keyword>
<proteinExistence type="predicted"/>
<accession>A0A2A6Z7B3</accession>
<reference evidence="4 5" key="1">
    <citation type="journal article" date="2017" name="Front. Microbiol.">
        <title>New Insights into the Diversity of the Genus Faecalibacterium.</title>
        <authorList>
            <person name="Benevides L."/>
            <person name="Burman S."/>
            <person name="Martin R."/>
            <person name="Robert V."/>
            <person name="Thomas M."/>
            <person name="Miquel S."/>
            <person name="Chain F."/>
            <person name="Sokol H."/>
            <person name="Bermudez-Humaran L.G."/>
            <person name="Morrison M."/>
            <person name="Langella P."/>
            <person name="Azevedo V.A."/>
            <person name="Chatel J.M."/>
            <person name="Soares S."/>
        </authorList>
    </citation>
    <scope>NUCLEOTIDE SEQUENCE [LARGE SCALE GENOMIC DNA]</scope>
    <source>
        <strain evidence="5">CNCM I-4540</strain>
    </source>
</reference>
<organism evidence="4 5">
    <name type="scientific">Faecalibacterium langellae</name>
    <dbReference type="NCBI Taxonomy" id="3435293"/>
    <lineage>
        <taxon>Bacteria</taxon>
        <taxon>Bacillati</taxon>
        <taxon>Bacillota</taxon>
        <taxon>Clostridia</taxon>
        <taxon>Eubacteriales</taxon>
        <taxon>Oscillospiraceae</taxon>
        <taxon>Faecalibacterium</taxon>
    </lineage>
</organism>
<feature type="transmembrane region" description="Helical" evidence="2">
    <location>
        <begin position="119"/>
        <end position="138"/>
    </location>
</feature>
<sequence>MKQRSQNKEDCTMEYYFTGTGGSPDFTLIADGIIDGTGKFIFYTAIKNIKVTRKGGKAALIITTAESDIKEQCVYLVDGKDETALKAALSEIGVISKVDIKRSFKKRLRRFKNSITKKTIFVTAAVAIFLGGCLGWYINRQIQVRNAANSITSIVEACGLSDVTVDLRRISNDGRNHRYYADVTCSNWGELKPSKMLQTYQEIENSVGSKIKVCKERVSLGNIYSGDDCYKVYTFDKSVYKNKDVIYKGYVPSTSVSKHGSSSASSKTDEIPQESKNALSRAERYYHDMDLSKSQVREQLEFEGYEKDAIDYAMKNLT</sequence>
<keyword evidence="5" id="KW-1185">Reference proteome</keyword>
<feature type="compositionally biased region" description="Low complexity" evidence="1">
    <location>
        <begin position="254"/>
        <end position="266"/>
    </location>
</feature>
<feature type="region of interest" description="Disordered" evidence="1">
    <location>
        <begin position="254"/>
        <end position="277"/>
    </location>
</feature>
<evidence type="ECO:0000259" key="3">
    <source>
        <dbReference type="Pfam" id="PF07553"/>
    </source>
</evidence>
<evidence type="ECO:0000313" key="5">
    <source>
        <dbReference type="Proteomes" id="UP000220752"/>
    </source>
</evidence>
<comment type="caution">
    <text evidence="4">The sequence shown here is derived from an EMBL/GenBank/DDBJ whole genome shotgun (WGS) entry which is preliminary data.</text>
</comment>
<dbReference type="InterPro" id="IPR011434">
    <property type="entry name" value="Ltp-like_HTH"/>
</dbReference>
<dbReference type="Proteomes" id="UP000220752">
    <property type="component" value="Unassembled WGS sequence"/>
</dbReference>
<gene>
    <name evidence="4" type="ORF">CGS46_12000</name>
</gene>